<proteinExistence type="inferred from homology"/>
<dbReference type="InterPro" id="IPR013894">
    <property type="entry name" value="RMI1_OB"/>
</dbReference>
<dbReference type="InterPro" id="IPR049363">
    <property type="entry name" value="RMI1_N"/>
</dbReference>
<evidence type="ECO:0000259" key="4">
    <source>
        <dbReference type="Pfam" id="PF08585"/>
    </source>
</evidence>
<dbReference type="InterPro" id="IPR042470">
    <property type="entry name" value="RMI1_N_C_sf"/>
</dbReference>
<name>A0A0D2FMD7_9EURO</name>
<evidence type="ECO:0000313" key="7">
    <source>
        <dbReference type="Proteomes" id="UP000054266"/>
    </source>
</evidence>
<evidence type="ECO:0000256" key="1">
    <source>
        <dbReference type="ARBA" id="ARBA00006395"/>
    </source>
</evidence>
<feature type="domain" description="RecQ mediated genome instability protein 1 OB-fold" evidence="4">
    <location>
        <begin position="236"/>
        <end position="281"/>
    </location>
</feature>
<dbReference type="GO" id="GO:0016604">
    <property type="term" value="C:nuclear body"/>
    <property type="evidence" value="ECO:0007669"/>
    <property type="project" value="TreeGrafter"/>
</dbReference>
<dbReference type="Pfam" id="PF21000">
    <property type="entry name" value="RMI1_N_N"/>
    <property type="match status" value="1"/>
</dbReference>
<dbReference type="PANTHER" id="PTHR14790:SF15">
    <property type="entry name" value="RECQ-MEDIATED GENOME INSTABILITY PROTEIN 1"/>
    <property type="match status" value="1"/>
</dbReference>
<evidence type="ECO:0000256" key="3">
    <source>
        <dbReference type="SAM" id="MobiDB-lite"/>
    </source>
</evidence>
<gene>
    <name evidence="6" type="ORF">PV04_05185</name>
</gene>
<dbReference type="AlphaFoldDB" id="A0A0D2FMD7"/>
<evidence type="ECO:0000259" key="5">
    <source>
        <dbReference type="Pfam" id="PF21000"/>
    </source>
</evidence>
<dbReference type="Gene3D" id="2.40.50.770">
    <property type="entry name" value="RecQ-mediated genome instability protein Rmi1, C-terminal domain"/>
    <property type="match status" value="2"/>
</dbReference>
<dbReference type="HOGENOM" id="CLU_093893_0_0_1"/>
<dbReference type="PANTHER" id="PTHR14790">
    <property type="entry name" value="RECQ-MEDIATED GENOME INSTABILITY PROTEIN 1 RMI1"/>
    <property type="match status" value="1"/>
</dbReference>
<sequence>MAPPPLHPLHAQVSSALQSRHHICVDPQWLNTFLTSRGPHPPPLPALISTAHFRILASDITTSIATTATSETGAGAGAFPEDADDVAVRERRLQGHVIVQVLDVHDVGSSKFSQIEAIERVERGEEIRGREVIRSVTVDDRDEDASAAAPSSTSTGLRLTSGPHRLVVQDAKGTRMVALELEKVPRVGVCVSAGAKLPTSMVRQGGGGGANTTTNNTSTTTPSSGSSGTVVADDPGMFIGCKLLLRPGTVIRRGVVMLTPDTCVVIGGKVEAWDRKWKDGRKGRLMALLAEENSNANSNGTAGGG</sequence>
<feature type="region of interest" description="Disordered" evidence="3">
    <location>
        <begin position="201"/>
        <end position="230"/>
    </location>
</feature>
<reference evidence="6 7" key="1">
    <citation type="submission" date="2015-01" db="EMBL/GenBank/DDBJ databases">
        <title>The Genome Sequence of Capronia semiimmersa CBS27337.</title>
        <authorList>
            <consortium name="The Broad Institute Genomics Platform"/>
            <person name="Cuomo C."/>
            <person name="de Hoog S."/>
            <person name="Gorbushina A."/>
            <person name="Stielow B."/>
            <person name="Teixiera M."/>
            <person name="Abouelleil A."/>
            <person name="Chapman S.B."/>
            <person name="Priest M."/>
            <person name="Young S.K."/>
            <person name="Wortman J."/>
            <person name="Nusbaum C."/>
            <person name="Birren B."/>
        </authorList>
    </citation>
    <scope>NUCLEOTIDE SEQUENCE [LARGE SCALE GENOMIC DNA]</scope>
    <source>
        <strain evidence="6 7">CBS 27337</strain>
    </source>
</reference>
<dbReference type="GO" id="GO:0031422">
    <property type="term" value="C:RecQ family helicase-topoisomerase III complex"/>
    <property type="evidence" value="ECO:0007669"/>
    <property type="project" value="TreeGrafter"/>
</dbReference>
<feature type="domain" description="RMI1 N-terminal" evidence="5">
    <location>
        <begin position="17"/>
        <end position="63"/>
    </location>
</feature>
<feature type="domain" description="RecQ mediated genome instability protein 1 OB-fold" evidence="4">
    <location>
        <begin position="85"/>
        <end position="197"/>
    </location>
</feature>
<evidence type="ECO:0000313" key="6">
    <source>
        <dbReference type="EMBL" id="KIW69303.1"/>
    </source>
</evidence>
<comment type="similarity">
    <text evidence="1">Belongs to the RMI1 family.</text>
</comment>
<feature type="compositionally biased region" description="Low complexity" evidence="3">
    <location>
        <begin position="146"/>
        <end position="161"/>
    </location>
</feature>
<evidence type="ECO:0000256" key="2">
    <source>
        <dbReference type="ARBA" id="ARBA00018987"/>
    </source>
</evidence>
<feature type="compositionally biased region" description="Low complexity" evidence="3">
    <location>
        <begin position="211"/>
        <end position="229"/>
    </location>
</feature>
<protein>
    <recommendedName>
        <fullName evidence="2">RecQ-mediated genome instability protein 1</fullName>
    </recommendedName>
</protein>
<organism evidence="6 7">
    <name type="scientific">Phialophora macrospora</name>
    <dbReference type="NCBI Taxonomy" id="1851006"/>
    <lineage>
        <taxon>Eukaryota</taxon>
        <taxon>Fungi</taxon>
        <taxon>Dikarya</taxon>
        <taxon>Ascomycota</taxon>
        <taxon>Pezizomycotina</taxon>
        <taxon>Eurotiomycetes</taxon>
        <taxon>Chaetothyriomycetidae</taxon>
        <taxon>Chaetothyriales</taxon>
        <taxon>Herpotrichiellaceae</taxon>
        <taxon>Phialophora</taxon>
    </lineage>
</organism>
<dbReference type="GO" id="GO:0000712">
    <property type="term" value="P:resolution of meiotic recombination intermediates"/>
    <property type="evidence" value="ECO:0007669"/>
    <property type="project" value="TreeGrafter"/>
</dbReference>
<dbReference type="Pfam" id="PF08585">
    <property type="entry name" value="RMI1_N_C"/>
    <property type="match status" value="2"/>
</dbReference>
<keyword evidence="7" id="KW-1185">Reference proteome</keyword>
<dbReference type="EMBL" id="KN846958">
    <property type="protein sequence ID" value="KIW69303.1"/>
    <property type="molecule type" value="Genomic_DNA"/>
</dbReference>
<dbReference type="Proteomes" id="UP000054266">
    <property type="component" value="Unassembled WGS sequence"/>
</dbReference>
<dbReference type="SMART" id="SM01161">
    <property type="entry name" value="DUF1767"/>
    <property type="match status" value="1"/>
</dbReference>
<dbReference type="GO" id="GO:0000724">
    <property type="term" value="P:double-strand break repair via homologous recombination"/>
    <property type="evidence" value="ECO:0007669"/>
    <property type="project" value="TreeGrafter"/>
</dbReference>
<dbReference type="STRING" id="5601.A0A0D2FMD7"/>
<feature type="region of interest" description="Disordered" evidence="3">
    <location>
        <begin position="140"/>
        <end position="161"/>
    </location>
</feature>
<accession>A0A0D2FMD7</accession>